<protein>
    <submittedName>
        <fullName evidence="2">DUF4044 domain-containing protein</fullName>
    </submittedName>
</protein>
<dbReference type="Pfam" id="PF13253">
    <property type="entry name" value="DUF4044"/>
    <property type="match status" value="1"/>
</dbReference>
<name>A0ABU8SG63_9LACO</name>
<gene>
    <name evidence="2" type="ORF">R4Y45_03630</name>
</gene>
<dbReference type="EMBL" id="JAWMWG010000001">
    <property type="protein sequence ID" value="MEJ6348316.1"/>
    <property type="molecule type" value="Genomic_DNA"/>
</dbReference>
<keyword evidence="1" id="KW-0812">Transmembrane</keyword>
<evidence type="ECO:0000313" key="3">
    <source>
        <dbReference type="Proteomes" id="UP001377804"/>
    </source>
</evidence>
<proteinExistence type="predicted"/>
<keyword evidence="1" id="KW-1133">Transmembrane helix</keyword>
<dbReference type="InterPro" id="IPR025270">
    <property type="entry name" value="DUF4044"/>
</dbReference>
<organism evidence="2 3">
    <name type="scientific">Holzapfeliella saturejae</name>
    <dbReference type="NCBI Taxonomy" id="3082953"/>
    <lineage>
        <taxon>Bacteria</taxon>
        <taxon>Bacillati</taxon>
        <taxon>Bacillota</taxon>
        <taxon>Bacilli</taxon>
        <taxon>Lactobacillales</taxon>
        <taxon>Lactobacillaceae</taxon>
        <taxon>Holzapfeliella</taxon>
    </lineage>
</organism>
<evidence type="ECO:0000256" key="1">
    <source>
        <dbReference type="SAM" id="Phobius"/>
    </source>
</evidence>
<keyword evidence="3" id="KW-1185">Reference proteome</keyword>
<reference evidence="2 3" key="1">
    <citation type="submission" date="2023-10" db="EMBL/GenBank/DDBJ databases">
        <title>Holzapfeliella saturejae sp. nov. isolated from Satureja montana flowers.</title>
        <authorList>
            <person name="Alcantara C."/>
            <person name="Zuniga M."/>
            <person name="Landete J.M."/>
            <person name="Monedero V."/>
        </authorList>
    </citation>
    <scope>NUCLEOTIDE SEQUENCE [LARGE SCALE GENOMIC DNA]</scope>
    <source>
        <strain evidence="2 3">He02</strain>
    </source>
</reference>
<accession>A0ABU8SG63</accession>
<keyword evidence="1" id="KW-0472">Membrane</keyword>
<feature type="transmembrane region" description="Helical" evidence="1">
    <location>
        <begin position="12"/>
        <end position="36"/>
    </location>
</feature>
<dbReference type="Proteomes" id="UP001377804">
    <property type="component" value="Unassembled WGS sequence"/>
</dbReference>
<dbReference type="RefSeq" id="WP_339969374.1">
    <property type="nucleotide sequence ID" value="NZ_JAWMWG010000001.1"/>
</dbReference>
<sequence>MNKKKSPFQIVTIVVAIFMAVLMLAGLIIPIVSQLFR</sequence>
<evidence type="ECO:0000313" key="2">
    <source>
        <dbReference type="EMBL" id="MEJ6348316.1"/>
    </source>
</evidence>
<comment type="caution">
    <text evidence="2">The sequence shown here is derived from an EMBL/GenBank/DDBJ whole genome shotgun (WGS) entry which is preliminary data.</text>
</comment>